<dbReference type="Pfam" id="PF18174">
    <property type="entry name" value="HU-CCDC81_bac_1"/>
    <property type="match status" value="1"/>
</dbReference>
<organism evidence="3 4">
    <name type="scientific">Xylanibacter rarus</name>
    <dbReference type="NCBI Taxonomy" id="1676614"/>
    <lineage>
        <taxon>Bacteria</taxon>
        <taxon>Pseudomonadati</taxon>
        <taxon>Bacteroidota</taxon>
        <taxon>Bacteroidia</taxon>
        <taxon>Bacteroidales</taxon>
        <taxon>Prevotellaceae</taxon>
        <taxon>Xylanibacter</taxon>
    </lineage>
</organism>
<gene>
    <name evidence="3" type="ORF">ACU52_06010</name>
</gene>
<keyword evidence="1" id="KW-1133">Transmembrane helix</keyword>
<keyword evidence="1" id="KW-0472">Membrane</keyword>
<evidence type="ECO:0000256" key="1">
    <source>
        <dbReference type="SAM" id="Phobius"/>
    </source>
</evidence>
<reference evidence="3 4" key="1">
    <citation type="submission" date="2015-06" db="EMBL/GenBank/DDBJ databases">
        <title>Prevotella sp. 109, sp. nov., a novel member of the family Prevotellaceae isolated from human faeces.</title>
        <authorList>
            <person name="Shkoporov A.N."/>
            <person name="Chaplin A.V."/>
            <person name="Kafarskaia L.I."/>
            <person name="Efimov B.A."/>
        </authorList>
    </citation>
    <scope>NUCLEOTIDE SEQUENCE [LARGE SCALE GENOMIC DNA]</scope>
    <source>
        <strain evidence="3 4">109</strain>
    </source>
</reference>
<dbReference type="OrthoDB" id="653949at2"/>
<protein>
    <recommendedName>
        <fullName evidence="2">SPOR domain-containing protein</fullName>
    </recommendedName>
</protein>
<dbReference type="EMBL" id="LFQU01000008">
    <property type="protein sequence ID" value="KOO68873.1"/>
    <property type="molecule type" value="Genomic_DNA"/>
</dbReference>
<dbReference type="SUPFAM" id="SSF110997">
    <property type="entry name" value="Sporulation related repeat"/>
    <property type="match status" value="1"/>
</dbReference>
<dbReference type="Proteomes" id="UP000036951">
    <property type="component" value="Unassembled WGS sequence"/>
</dbReference>
<dbReference type="Gene3D" id="3.30.70.1070">
    <property type="entry name" value="Sporulation related repeat"/>
    <property type="match status" value="1"/>
</dbReference>
<dbReference type="Pfam" id="PF05036">
    <property type="entry name" value="SPOR"/>
    <property type="match status" value="1"/>
</dbReference>
<keyword evidence="4" id="KW-1185">Reference proteome</keyword>
<dbReference type="PROSITE" id="PS51724">
    <property type="entry name" value="SPOR"/>
    <property type="match status" value="1"/>
</dbReference>
<dbReference type="InterPro" id="IPR041268">
    <property type="entry name" value="HU-CCDC81_bac_2"/>
</dbReference>
<dbReference type="GO" id="GO:0042834">
    <property type="term" value="F:peptidoglycan binding"/>
    <property type="evidence" value="ECO:0007669"/>
    <property type="project" value="InterPro"/>
</dbReference>
<dbReference type="InterPro" id="IPR007730">
    <property type="entry name" value="SPOR-like_dom"/>
</dbReference>
<dbReference type="InterPro" id="IPR040495">
    <property type="entry name" value="HU-CCDC81_bac_1"/>
</dbReference>
<sequence length="362" mass="41167">MIELERHIEILLLRNDCVIVPGLGGFIASHIPATYDERDCLFLPPQRTLGFNPKLNINDSLLVQSYTEAYDISYPDAQNRISGEVNELKQIIYNEGSYELCDIGTLYLNNDGNLEFKPCEAGILTPDLYSLSSFEMKREEDDSNISKENDVCHENRANSDRTTATVTFSTSPLNYRIKENDVLEETFNESSNNTPSTKIKLFKSVLAVFIAIITFFAWSSPINNNNKIIQMGNMDNGIIHNLIKNSYNNITKENIQLKKESKADINSKNISNKSVQAPEELKSVKQDKYFCIVLASRVTKKNADAFVTKLTTKGYEASTLIEDNKSIKVVYGKYKTRNDAYNALNDLRGNEFFYDAWVYQIK</sequence>
<dbReference type="InterPro" id="IPR036680">
    <property type="entry name" value="SPOR-like_sf"/>
</dbReference>
<proteinExistence type="predicted"/>
<evidence type="ECO:0000313" key="3">
    <source>
        <dbReference type="EMBL" id="KOO68873.1"/>
    </source>
</evidence>
<evidence type="ECO:0000259" key="2">
    <source>
        <dbReference type="PROSITE" id="PS51724"/>
    </source>
</evidence>
<feature type="domain" description="SPOR" evidence="2">
    <location>
        <begin position="284"/>
        <end position="360"/>
    </location>
</feature>
<dbReference type="Pfam" id="PF18175">
    <property type="entry name" value="HU-CCDC81_bac_2"/>
    <property type="match status" value="1"/>
</dbReference>
<dbReference type="RefSeq" id="WP_053398117.1">
    <property type="nucleotide sequence ID" value="NZ_LFQU01000008.1"/>
</dbReference>
<name>A0A8E1US83_9BACT</name>
<feature type="transmembrane region" description="Helical" evidence="1">
    <location>
        <begin position="201"/>
        <end position="218"/>
    </location>
</feature>
<evidence type="ECO:0000313" key="4">
    <source>
        <dbReference type="Proteomes" id="UP000036951"/>
    </source>
</evidence>
<comment type="caution">
    <text evidence="3">The sequence shown here is derived from an EMBL/GenBank/DDBJ whole genome shotgun (WGS) entry which is preliminary data.</text>
</comment>
<dbReference type="AlphaFoldDB" id="A0A8E1US83"/>
<keyword evidence="1" id="KW-0812">Transmembrane</keyword>
<accession>A0A8E1US83</accession>